<dbReference type="OrthoDB" id="8478628at2"/>
<evidence type="ECO:0000313" key="2">
    <source>
        <dbReference type="EMBL" id="KEP71532.1"/>
    </source>
</evidence>
<name>A0A074UA07_9RHOB</name>
<dbReference type="EMBL" id="JHEH01000001">
    <property type="protein sequence ID" value="KEP71532.1"/>
    <property type="molecule type" value="Genomic_DNA"/>
</dbReference>
<accession>A0A074UA07</accession>
<evidence type="ECO:0008006" key="4">
    <source>
        <dbReference type="Google" id="ProtNLM"/>
    </source>
</evidence>
<protein>
    <recommendedName>
        <fullName evidence="4">PAS domain-containing protein</fullName>
    </recommendedName>
</protein>
<dbReference type="InterPro" id="IPR009922">
    <property type="entry name" value="DUF1457"/>
</dbReference>
<gene>
    <name evidence="2" type="ORF">DL1_00515</name>
</gene>
<dbReference type="RefSeq" id="WP_038060855.1">
    <property type="nucleotide sequence ID" value="NZ_FOVB01000005.1"/>
</dbReference>
<dbReference type="eggNOG" id="COG5388">
    <property type="taxonomic scope" value="Bacteria"/>
</dbReference>
<proteinExistence type="predicted"/>
<reference evidence="2 3" key="1">
    <citation type="submission" date="2014-03" db="EMBL/GenBank/DDBJ databases">
        <title>The draft genome sequence of Thioclava dalianensis DLFJ1-1.</title>
        <authorList>
            <person name="Lai Q."/>
            <person name="Shao Z."/>
        </authorList>
    </citation>
    <scope>NUCLEOTIDE SEQUENCE [LARGE SCALE GENOMIC DNA]</scope>
    <source>
        <strain evidence="2 3">DLFJ1-1</strain>
    </source>
</reference>
<dbReference type="STRING" id="1185766.SAMN05216224_105281"/>
<sequence>MERESQPKIIPIGAGVGRRVSNELRAYWEALRKGRNVPARSEVDPRGIERSLEFAFILERVAPGMGRFRLAGTHLNDVMGMEVRGMPLSALFTPDGRKKISEITEAVFAGPEIAEVDLRAQTGIGKPELAARLLILPLASDLGDVTRALGCLVAEGELGRTPRRFEVSARRLIEIGADAPAQRPAPAPLQREQLGFAESQAPFAGPPRKKTPSEHFAEMTPDERRAMFRVVREPH</sequence>
<feature type="region of interest" description="Disordered" evidence="1">
    <location>
        <begin position="193"/>
        <end position="215"/>
    </location>
</feature>
<comment type="caution">
    <text evidence="2">The sequence shown here is derived from an EMBL/GenBank/DDBJ whole genome shotgun (WGS) entry which is preliminary data.</text>
</comment>
<dbReference type="Proteomes" id="UP000027725">
    <property type="component" value="Unassembled WGS sequence"/>
</dbReference>
<dbReference type="Pfam" id="PF07310">
    <property type="entry name" value="PAS_5"/>
    <property type="match status" value="1"/>
</dbReference>
<evidence type="ECO:0000313" key="3">
    <source>
        <dbReference type="Proteomes" id="UP000027725"/>
    </source>
</evidence>
<organism evidence="2 3">
    <name type="scientific">Thioclava dalianensis</name>
    <dbReference type="NCBI Taxonomy" id="1185766"/>
    <lineage>
        <taxon>Bacteria</taxon>
        <taxon>Pseudomonadati</taxon>
        <taxon>Pseudomonadota</taxon>
        <taxon>Alphaproteobacteria</taxon>
        <taxon>Rhodobacterales</taxon>
        <taxon>Paracoccaceae</taxon>
        <taxon>Thioclava</taxon>
    </lineage>
</organism>
<dbReference type="AlphaFoldDB" id="A0A074UA07"/>
<evidence type="ECO:0000256" key="1">
    <source>
        <dbReference type="SAM" id="MobiDB-lite"/>
    </source>
</evidence>
<keyword evidence="3" id="KW-1185">Reference proteome</keyword>